<dbReference type="eggNOG" id="COG3899">
    <property type="taxonomic scope" value="Bacteria"/>
</dbReference>
<dbReference type="OrthoDB" id="5509004at2"/>
<evidence type="ECO:0000313" key="3">
    <source>
        <dbReference type="Proteomes" id="UP000076404"/>
    </source>
</evidence>
<dbReference type="Proteomes" id="UP000076404">
    <property type="component" value="Chromosome"/>
</dbReference>
<dbReference type="Pfam" id="PF13191">
    <property type="entry name" value="AAA_16"/>
    <property type="match status" value="1"/>
</dbReference>
<organism evidence="2 3">
    <name type="scientific">Gemmatimonas phototrophica</name>
    <dbReference type="NCBI Taxonomy" id="1379270"/>
    <lineage>
        <taxon>Bacteria</taxon>
        <taxon>Pseudomonadati</taxon>
        <taxon>Gemmatimonadota</taxon>
        <taxon>Gemmatimonadia</taxon>
        <taxon>Gemmatimonadales</taxon>
        <taxon>Gemmatimonadaceae</taxon>
        <taxon>Gemmatimonas</taxon>
    </lineage>
</organism>
<protein>
    <recommendedName>
        <fullName evidence="1">Orc1-like AAA ATPase domain-containing protein</fullName>
    </recommendedName>
</protein>
<dbReference type="InterPro" id="IPR016032">
    <property type="entry name" value="Sig_transdc_resp-reg_C-effctor"/>
</dbReference>
<evidence type="ECO:0000259" key="1">
    <source>
        <dbReference type="Pfam" id="PF13191"/>
    </source>
</evidence>
<dbReference type="GO" id="GO:0006355">
    <property type="term" value="P:regulation of DNA-templated transcription"/>
    <property type="evidence" value="ECO:0007669"/>
    <property type="project" value="InterPro"/>
</dbReference>
<keyword evidence="3" id="KW-1185">Reference proteome</keyword>
<dbReference type="InterPro" id="IPR036388">
    <property type="entry name" value="WH-like_DNA-bd_sf"/>
</dbReference>
<dbReference type="InterPro" id="IPR051677">
    <property type="entry name" value="AfsR-DnrI-RedD_regulator"/>
</dbReference>
<dbReference type="RefSeq" id="WP_026849610.1">
    <property type="nucleotide sequence ID" value="NZ_CP011454.1"/>
</dbReference>
<dbReference type="Gene3D" id="1.10.10.10">
    <property type="entry name" value="Winged helix-like DNA-binding domain superfamily/Winged helix DNA-binding domain"/>
    <property type="match status" value="1"/>
</dbReference>
<dbReference type="PANTHER" id="PTHR35807">
    <property type="entry name" value="TRANSCRIPTIONAL REGULATOR REDD-RELATED"/>
    <property type="match status" value="1"/>
</dbReference>
<name>A0A143BJT5_9BACT</name>
<dbReference type="eggNOG" id="COG3629">
    <property type="taxonomic scope" value="Bacteria"/>
</dbReference>
<dbReference type="SUPFAM" id="SSF46894">
    <property type="entry name" value="C-terminal effector domain of the bipartite response regulators"/>
    <property type="match status" value="1"/>
</dbReference>
<reference evidence="2 3" key="1">
    <citation type="journal article" date="2014" name="Proc. Natl. Acad. Sci. U.S.A.">
        <title>Functional type 2 photosynthetic reaction centers found in the rare bacterial phylum Gemmatimonadetes.</title>
        <authorList>
            <person name="Zeng Y."/>
            <person name="Feng F."/>
            <person name="Medova H."/>
            <person name="Dean J."/>
            <person name="Koblizek M."/>
        </authorList>
    </citation>
    <scope>NUCLEOTIDE SEQUENCE [LARGE SCALE GENOMIC DNA]</scope>
    <source>
        <strain evidence="2 3">AP64</strain>
    </source>
</reference>
<dbReference type="EMBL" id="CP011454">
    <property type="protein sequence ID" value="AMW05289.1"/>
    <property type="molecule type" value="Genomic_DNA"/>
</dbReference>
<sequence>MPLADARTGLSLQLCGGLSLRDGERQRVPLPRKAAALLAYLAVEPGPHSRAHLATLLWADSDEAHAAMSLRQALSKLRDVCGEALRSDRTMVSLQREPFASACRCDVLQFLALHERQPREACETDVHRFLEDVTAEDAPEFLHWGDRTRARLVRLAQASLARAVQEATARRDYASALAAAERWLDIVPESVDAACQAIDAAVLLHDDARVHTLGDQALRRLAEEGRATDTEGDRIRNAMQRLRAVRWVTPVHGAVAVPAAGTAKVQVDPPRSLLASLCERDVPWTTLGAAFDDVTQSGRASGVTLEGRLGAGRTRLLQDVAAMCAMRGATVIAAASPPHAPVMPYGAAAALIQQMVDLAALGGVHETHLQTLRTLVPALEERFPALRRSAMALPPSDATFSIRLQEALAQALFAICEDTVAVVALDDAMWYDRESANVLQAVAMRTTEAPILWLLTGADDLGQERNNPAWADFARSSRRVELAPLSIEGVERMLVELSRVPSGWRAVAECIHHGSHGVPGYVQASLQLMQQRWGAISTEWQTHSLAAPCIAPLAARAQQHVESLDDVARTVLLSLALDMEQGHPVPLAEWRARPAVSLDRLSHLHGISRLRAGVLGQRLVELGLAMEQDGGFRCASPVLVEYLRQSGSPLVRDELRRVLAMTHPEAVGT</sequence>
<gene>
    <name evidence="2" type="ORF">GEMMAAP_11720</name>
</gene>
<reference evidence="2 3" key="2">
    <citation type="journal article" date="2016" name="Environ. Microbiol. Rep.">
        <title>Metagenomic evidence for the presence of phototrophic Gemmatimonadetes bacteria in diverse environments.</title>
        <authorList>
            <person name="Zeng Y."/>
            <person name="Baumbach J."/>
            <person name="Barbosa E.G."/>
            <person name="Azevedo V."/>
            <person name="Zhang C."/>
            <person name="Koblizek M."/>
        </authorList>
    </citation>
    <scope>NUCLEOTIDE SEQUENCE [LARGE SCALE GENOMIC DNA]</scope>
    <source>
        <strain evidence="2 3">AP64</strain>
    </source>
</reference>
<dbReference type="STRING" id="1379270.GEMMAAP_11720"/>
<feature type="domain" description="Orc1-like AAA ATPase" evidence="1">
    <location>
        <begin position="279"/>
        <end position="453"/>
    </location>
</feature>
<dbReference type="KEGG" id="gph:GEMMAAP_11720"/>
<evidence type="ECO:0000313" key="2">
    <source>
        <dbReference type="EMBL" id="AMW05289.1"/>
    </source>
</evidence>
<dbReference type="InterPro" id="IPR041664">
    <property type="entry name" value="AAA_16"/>
</dbReference>
<dbReference type="GO" id="GO:0003677">
    <property type="term" value="F:DNA binding"/>
    <property type="evidence" value="ECO:0007669"/>
    <property type="project" value="InterPro"/>
</dbReference>
<proteinExistence type="predicted"/>
<accession>A0A143BJT5</accession>
<dbReference type="AlphaFoldDB" id="A0A143BJT5"/>